<dbReference type="Proteomes" id="UP000325004">
    <property type="component" value="Chromosome"/>
</dbReference>
<proteinExistence type="predicted"/>
<dbReference type="EMBL" id="CP043316">
    <property type="protein sequence ID" value="QEK38611.1"/>
    <property type="molecule type" value="Genomic_DNA"/>
</dbReference>
<organism evidence="2 3">
    <name type="scientific">Candidatus Cytomitobacter primus</name>
    <dbReference type="NCBI Taxonomy" id="2066024"/>
    <lineage>
        <taxon>Bacteria</taxon>
        <taxon>Pseudomonadati</taxon>
        <taxon>Pseudomonadota</taxon>
        <taxon>Alphaproteobacteria</taxon>
        <taxon>Holosporales</taxon>
        <taxon>Holosporaceae</taxon>
        <taxon>Candidatus Cytomitobacter</taxon>
    </lineage>
</organism>
<evidence type="ECO:0000313" key="3">
    <source>
        <dbReference type="Proteomes" id="UP000325004"/>
    </source>
</evidence>
<protein>
    <submittedName>
        <fullName evidence="2">Uncharacterized protein</fullName>
    </submittedName>
</protein>
<evidence type="ECO:0000313" key="2">
    <source>
        <dbReference type="EMBL" id="QEK38611.1"/>
    </source>
</evidence>
<dbReference type="AlphaFoldDB" id="A0A5C0UG08"/>
<feature type="compositionally biased region" description="Polar residues" evidence="1">
    <location>
        <begin position="176"/>
        <end position="208"/>
    </location>
</feature>
<dbReference type="KEGG" id="cpri:FZC34_01670"/>
<reference evidence="2 3" key="1">
    <citation type="submission" date="2019-08" db="EMBL/GenBank/DDBJ databases">
        <title>Highly reduced genomes of protist endosymbionts show evolutionary convergence.</title>
        <authorList>
            <person name="George E."/>
            <person name="Husnik F."/>
            <person name="Tashyreva D."/>
            <person name="Prokopchuk G."/>
            <person name="Horak A."/>
            <person name="Kwong W.K."/>
            <person name="Lukes J."/>
            <person name="Keeling P.J."/>
        </authorList>
    </citation>
    <scope>NUCLEOTIDE SEQUENCE [LARGE SCALE GENOMIC DNA]</scope>
    <source>
        <strain evidence="2">1604LC</strain>
    </source>
</reference>
<evidence type="ECO:0000256" key="1">
    <source>
        <dbReference type="SAM" id="MobiDB-lite"/>
    </source>
</evidence>
<gene>
    <name evidence="2" type="ORF">FZC34_01670</name>
</gene>
<sequence>MSKYLALLLLGAKLYALDGIVFDDTETDATSVTGIGIERSPSGYIIKENKDAISVHGVDSAAPTESYAPEDADALLRTFNDQDHIQTIELTEQDLVQETARRMSVNNGQSQSNISELSLNQNTAMSIEETAYITKNAHDIVKNTGSYTKEQVTAARLHLSLVSEAAHGATPEKQKSTSIQLSQTPKHQSISKPQYDTPQQVSSVQKTPETAIKKSASVGSVGSIVIDQNGIDIGGLVKYNSEHGFSVDTPQSPIPTGVKLDANGTLTLTHESPANNGQNQKNNQGINLNESIKSIQSLLQSPTHKNPKPIAKNNQRPAKGGGCGCSCTIS</sequence>
<name>A0A5C0UG08_9PROT</name>
<keyword evidence="3" id="KW-1185">Reference proteome</keyword>
<feature type="region of interest" description="Disordered" evidence="1">
    <location>
        <begin position="301"/>
        <end position="321"/>
    </location>
</feature>
<dbReference type="RefSeq" id="WP_148971732.1">
    <property type="nucleotide sequence ID" value="NZ_CP043316.1"/>
</dbReference>
<feature type="region of interest" description="Disordered" evidence="1">
    <location>
        <begin position="166"/>
        <end position="208"/>
    </location>
</feature>
<accession>A0A5C0UG08</accession>